<dbReference type="InterPro" id="IPR031993">
    <property type="entry name" value="DUF4789"/>
</dbReference>
<evidence type="ECO:0000256" key="1">
    <source>
        <dbReference type="SAM" id="MobiDB-lite"/>
    </source>
</evidence>
<dbReference type="EMBL" id="WJBH02000009">
    <property type="protein sequence ID" value="KAI9553106.1"/>
    <property type="molecule type" value="Genomic_DNA"/>
</dbReference>
<dbReference type="Pfam" id="PF16033">
    <property type="entry name" value="DUF4789"/>
    <property type="match status" value="1"/>
</dbReference>
<dbReference type="PANTHER" id="PTHR21177">
    <property type="entry name" value="IP06524P-RELATED"/>
    <property type="match status" value="1"/>
</dbReference>
<feature type="domain" description="DUF4789" evidence="2">
    <location>
        <begin position="331"/>
        <end position="425"/>
    </location>
</feature>
<keyword evidence="4" id="KW-1185">Reference proteome</keyword>
<evidence type="ECO:0000313" key="3">
    <source>
        <dbReference type="EMBL" id="KAI9553106.1"/>
    </source>
</evidence>
<protein>
    <recommendedName>
        <fullName evidence="2">DUF4789 domain-containing protein</fullName>
    </recommendedName>
</protein>
<dbReference type="PANTHER" id="PTHR21177:SF4">
    <property type="entry name" value="IP06524P"/>
    <property type="match status" value="1"/>
</dbReference>
<organism evidence="3 4">
    <name type="scientific">Daphnia sinensis</name>
    <dbReference type="NCBI Taxonomy" id="1820382"/>
    <lineage>
        <taxon>Eukaryota</taxon>
        <taxon>Metazoa</taxon>
        <taxon>Ecdysozoa</taxon>
        <taxon>Arthropoda</taxon>
        <taxon>Crustacea</taxon>
        <taxon>Branchiopoda</taxon>
        <taxon>Diplostraca</taxon>
        <taxon>Cladocera</taxon>
        <taxon>Anomopoda</taxon>
        <taxon>Daphniidae</taxon>
        <taxon>Daphnia</taxon>
        <taxon>Daphnia similis group</taxon>
    </lineage>
</organism>
<feature type="compositionally biased region" description="Basic and acidic residues" evidence="1">
    <location>
        <begin position="130"/>
        <end position="140"/>
    </location>
</feature>
<name>A0AAD5KZL2_9CRUS</name>
<feature type="compositionally biased region" description="Gly residues" evidence="1">
    <location>
        <begin position="66"/>
        <end position="84"/>
    </location>
</feature>
<gene>
    <name evidence="3" type="ORF">GHT06_020997</name>
</gene>
<evidence type="ECO:0000313" key="4">
    <source>
        <dbReference type="Proteomes" id="UP000820818"/>
    </source>
</evidence>
<accession>A0AAD5KZL2</accession>
<proteinExistence type="predicted"/>
<dbReference type="AlphaFoldDB" id="A0AAD5KZL2"/>
<dbReference type="Proteomes" id="UP000820818">
    <property type="component" value="Linkage Group LG9"/>
</dbReference>
<sequence>MVIATKVVLSAAIAFNFVMQMFLICSANAHPIEDFFFADQPTIVEKRVVERKEPIVNGIDSEDEGNGVGPNEGSGSGIVEGSGDGTTSTLYETHTATDLHISNLPQETTEKEEIIGDKTPTLPISSSTTNRHESNDKETTIEVSTRLDELSKTLTNEITETKSISLLTTESLNLTEDPNQLNTRSSVVVQATTQENIAAEIFSTEMTELNEVTIGTEEPFSKLLSIQVCGKQYYCLAGRRGPCPANEVLVEDVDNNTLEAPSYCSALSSFPWRGCLPSVNEETAAITSVGRCNLKSTKEPCSGLPPNYRYHPIKKICRPTSNITGNWLAYECGDDQVFIGLNQNLGSCVCLNKKHLIYIGDNQCYHPYTRGPCNKGMWLVPSTRRELECRISPCPEKQIDGRHFYWKGDFHGPAGCYSPNTRGPCPEGRTFVVDDYVLGHARCERD</sequence>
<feature type="region of interest" description="Disordered" evidence="1">
    <location>
        <begin position="58"/>
        <end position="140"/>
    </location>
</feature>
<reference evidence="3 4" key="1">
    <citation type="submission" date="2022-05" db="EMBL/GenBank/DDBJ databases">
        <title>A multi-omics perspective on studying reproductive biology in Daphnia sinensis.</title>
        <authorList>
            <person name="Jia J."/>
        </authorList>
    </citation>
    <scope>NUCLEOTIDE SEQUENCE [LARGE SCALE GENOMIC DNA]</scope>
    <source>
        <strain evidence="3 4">WSL</strain>
    </source>
</reference>
<feature type="compositionally biased region" description="Polar residues" evidence="1">
    <location>
        <begin position="86"/>
        <end position="96"/>
    </location>
</feature>
<evidence type="ECO:0000259" key="2">
    <source>
        <dbReference type="Pfam" id="PF16033"/>
    </source>
</evidence>
<comment type="caution">
    <text evidence="3">The sequence shown here is derived from an EMBL/GenBank/DDBJ whole genome shotgun (WGS) entry which is preliminary data.</text>
</comment>